<organism evidence="2 3">
    <name type="scientific">Hepatospora eriocheir</name>
    <dbReference type="NCBI Taxonomy" id="1081669"/>
    <lineage>
        <taxon>Eukaryota</taxon>
        <taxon>Fungi</taxon>
        <taxon>Fungi incertae sedis</taxon>
        <taxon>Microsporidia</taxon>
        <taxon>Hepatosporidae</taxon>
        <taxon>Hepatospora</taxon>
    </lineage>
</organism>
<accession>A0A1X0QI55</accession>
<sequence length="147" mass="16854">MNIKLKFITTYNPSSNGICDRVHSTLGNIIRIRRSEKLDVLLSEAADMLRSTFHSGVGMSPMKLVFSREKFTIIDNVLKGNKNLTKSIENSAKQAEKNKEEINKNRIDIKYNFGDLILIINENCSKLDERFRGPFEVLEVYENSLKV</sequence>
<dbReference type="AlphaFoldDB" id="A0A1X0QI55"/>
<comment type="caution">
    <text evidence="2">The sequence shown here is derived from an EMBL/GenBank/DDBJ whole genome shotgun (WGS) entry which is preliminary data.</text>
</comment>
<dbReference type="EMBL" id="LTAI01000222">
    <property type="protein sequence ID" value="ORD99344.1"/>
    <property type="molecule type" value="Genomic_DNA"/>
</dbReference>
<dbReference type="Proteomes" id="UP000192501">
    <property type="component" value="Unassembled WGS sequence"/>
</dbReference>
<evidence type="ECO:0000256" key="1">
    <source>
        <dbReference type="SAM" id="Coils"/>
    </source>
</evidence>
<dbReference type="VEuPathDB" id="MicrosporidiaDB:A0H76_1004"/>
<dbReference type="InterPro" id="IPR036397">
    <property type="entry name" value="RNaseH_sf"/>
</dbReference>
<dbReference type="InterPro" id="IPR012337">
    <property type="entry name" value="RNaseH-like_sf"/>
</dbReference>
<proteinExistence type="predicted"/>
<dbReference type="GO" id="GO:0003676">
    <property type="term" value="F:nucleic acid binding"/>
    <property type="evidence" value="ECO:0007669"/>
    <property type="project" value="InterPro"/>
</dbReference>
<keyword evidence="1" id="KW-0175">Coiled coil</keyword>
<evidence type="ECO:0008006" key="4">
    <source>
        <dbReference type="Google" id="ProtNLM"/>
    </source>
</evidence>
<reference evidence="2 3" key="1">
    <citation type="journal article" date="2017" name="Environ. Microbiol.">
        <title>Decay of the glycolytic pathway and adaptation to intranuclear parasitism within Enterocytozoonidae microsporidia.</title>
        <authorList>
            <person name="Wiredu Boakye D."/>
            <person name="Jaroenlak P."/>
            <person name="Prachumwat A."/>
            <person name="Williams T.A."/>
            <person name="Bateman K.S."/>
            <person name="Itsathitphaisarn O."/>
            <person name="Sritunyalucksana K."/>
            <person name="Paszkiewicz K.H."/>
            <person name="Moore K.A."/>
            <person name="Stentiford G.D."/>
            <person name="Williams B.A."/>
        </authorList>
    </citation>
    <scope>NUCLEOTIDE SEQUENCE [LARGE SCALE GENOMIC DNA]</scope>
    <source>
        <strain evidence="3">canceri</strain>
    </source>
</reference>
<evidence type="ECO:0000313" key="2">
    <source>
        <dbReference type="EMBL" id="ORD99344.1"/>
    </source>
</evidence>
<dbReference type="Gene3D" id="3.30.420.10">
    <property type="entry name" value="Ribonuclease H-like superfamily/Ribonuclease H"/>
    <property type="match status" value="1"/>
</dbReference>
<feature type="coiled-coil region" evidence="1">
    <location>
        <begin position="81"/>
        <end position="112"/>
    </location>
</feature>
<name>A0A1X0QI55_9MICR</name>
<dbReference type="SUPFAM" id="SSF53098">
    <property type="entry name" value="Ribonuclease H-like"/>
    <property type="match status" value="1"/>
</dbReference>
<protein>
    <recommendedName>
        <fullName evidence="4">Integrase catalytic domain-containing protein</fullName>
    </recommendedName>
</protein>
<gene>
    <name evidence="2" type="ORF">A0H76_1004</name>
</gene>
<evidence type="ECO:0000313" key="3">
    <source>
        <dbReference type="Proteomes" id="UP000192501"/>
    </source>
</evidence>